<organism evidence="5 6">
    <name type="scientific">Ulvibacterium marinum</name>
    <dbReference type="NCBI Taxonomy" id="2419782"/>
    <lineage>
        <taxon>Bacteria</taxon>
        <taxon>Pseudomonadati</taxon>
        <taxon>Bacteroidota</taxon>
        <taxon>Flavobacteriia</taxon>
        <taxon>Flavobacteriales</taxon>
        <taxon>Flavobacteriaceae</taxon>
        <taxon>Ulvibacterium</taxon>
    </lineage>
</organism>
<dbReference type="Pfam" id="PF00392">
    <property type="entry name" value="GntR"/>
    <property type="match status" value="1"/>
</dbReference>
<dbReference type="Pfam" id="PF07702">
    <property type="entry name" value="UTRA"/>
    <property type="match status" value="1"/>
</dbReference>
<protein>
    <submittedName>
        <fullName evidence="5">GntR family transcriptional regulator</fullName>
    </submittedName>
</protein>
<dbReference type="SMART" id="SM00345">
    <property type="entry name" value="HTH_GNTR"/>
    <property type="match status" value="1"/>
</dbReference>
<keyword evidence="6" id="KW-1185">Reference proteome</keyword>
<dbReference type="EMBL" id="RBCJ01000002">
    <property type="protein sequence ID" value="RKN81222.1"/>
    <property type="molecule type" value="Genomic_DNA"/>
</dbReference>
<accession>A0A3B0C6G0</accession>
<dbReference type="GO" id="GO:0003677">
    <property type="term" value="F:DNA binding"/>
    <property type="evidence" value="ECO:0007669"/>
    <property type="project" value="UniProtKB-KW"/>
</dbReference>
<dbReference type="AlphaFoldDB" id="A0A3B0C6G0"/>
<dbReference type="SUPFAM" id="SSF64288">
    <property type="entry name" value="Chorismate lyase-like"/>
    <property type="match status" value="1"/>
</dbReference>
<dbReference type="OrthoDB" id="9815017at2"/>
<evidence type="ECO:0000256" key="1">
    <source>
        <dbReference type="ARBA" id="ARBA00023015"/>
    </source>
</evidence>
<dbReference type="CDD" id="cd07377">
    <property type="entry name" value="WHTH_GntR"/>
    <property type="match status" value="1"/>
</dbReference>
<dbReference type="InterPro" id="IPR028978">
    <property type="entry name" value="Chorismate_lyase_/UTRA_dom_sf"/>
</dbReference>
<evidence type="ECO:0000256" key="2">
    <source>
        <dbReference type="ARBA" id="ARBA00023125"/>
    </source>
</evidence>
<evidence type="ECO:0000259" key="4">
    <source>
        <dbReference type="PROSITE" id="PS50949"/>
    </source>
</evidence>
<evidence type="ECO:0000313" key="6">
    <source>
        <dbReference type="Proteomes" id="UP000276603"/>
    </source>
</evidence>
<dbReference type="Proteomes" id="UP000276603">
    <property type="component" value="Unassembled WGS sequence"/>
</dbReference>
<dbReference type="Gene3D" id="3.40.1410.10">
    <property type="entry name" value="Chorismate lyase-like"/>
    <property type="match status" value="1"/>
</dbReference>
<dbReference type="InterPro" id="IPR050679">
    <property type="entry name" value="Bact_HTH_transcr_reg"/>
</dbReference>
<gene>
    <name evidence="5" type="ORF">D7Z94_09785</name>
</gene>
<feature type="domain" description="HTH gntR-type" evidence="4">
    <location>
        <begin position="5"/>
        <end position="73"/>
    </location>
</feature>
<keyword evidence="1" id="KW-0805">Transcription regulation</keyword>
<evidence type="ECO:0000256" key="3">
    <source>
        <dbReference type="ARBA" id="ARBA00023163"/>
    </source>
</evidence>
<dbReference type="InterPro" id="IPR000524">
    <property type="entry name" value="Tscrpt_reg_HTH_GntR"/>
</dbReference>
<dbReference type="PROSITE" id="PS50949">
    <property type="entry name" value="HTH_GNTR"/>
    <property type="match status" value="1"/>
</dbReference>
<dbReference type="RefSeq" id="WP_120711379.1">
    <property type="nucleotide sequence ID" value="NZ_RBCJ01000002.1"/>
</dbReference>
<dbReference type="PANTHER" id="PTHR44846:SF1">
    <property type="entry name" value="MANNOSYL-D-GLYCERATE TRANSPORT_METABOLISM SYSTEM REPRESSOR MNGR-RELATED"/>
    <property type="match status" value="1"/>
</dbReference>
<dbReference type="SMART" id="SM00866">
    <property type="entry name" value="UTRA"/>
    <property type="match status" value="1"/>
</dbReference>
<keyword evidence="3" id="KW-0804">Transcription</keyword>
<dbReference type="InterPro" id="IPR011663">
    <property type="entry name" value="UTRA"/>
</dbReference>
<dbReference type="PRINTS" id="PR00035">
    <property type="entry name" value="HTHGNTR"/>
</dbReference>
<dbReference type="InterPro" id="IPR036390">
    <property type="entry name" value="WH_DNA-bd_sf"/>
</dbReference>
<evidence type="ECO:0000313" key="5">
    <source>
        <dbReference type="EMBL" id="RKN81222.1"/>
    </source>
</evidence>
<dbReference type="GO" id="GO:0045892">
    <property type="term" value="P:negative regulation of DNA-templated transcription"/>
    <property type="evidence" value="ECO:0007669"/>
    <property type="project" value="TreeGrafter"/>
</dbReference>
<proteinExistence type="predicted"/>
<comment type="caution">
    <text evidence="5">The sequence shown here is derived from an EMBL/GenBank/DDBJ whole genome shotgun (WGS) entry which is preliminary data.</text>
</comment>
<dbReference type="SUPFAM" id="SSF46785">
    <property type="entry name" value="Winged helix' DNA-binding domain"/>
    <property type="match status" value="1"/>
</dbReference>
<dbReference type="PANTHER" id="PTHR44846">
    <property type="entry name" value="MANNOSYL-D-GLYCERATE TRANSPORT/METABOLISM SYSTEM REPRESSOR MNGR-RELATED"/>
    <property type="match status" value="1"/>
</dbReference>
<reference evidence="5 6" key="1">
    <citation type="submission" date="2018-10" db="EMBL/GenBank/DDBJ databases">
        <title>Ulvibacterium marinum gen. nov., sp. nov., a novel marine bacterium of the family Flavobacteriaceae, isolated from a culture of the green alga Ulva prolifera.</title>
        <authorList>
            <person name="Zhang Z."/>
        </authorList>
    </citation>
    <scope>NUCLEOTIDE SEQUENCE [LARGE SCALE GENOMIC DNA]</scope>
    <source>
        <strain evidence="5 6">CCMM003</strain>
    </source>
</reference>
<name>A0A3B0C6G0_9FLAO</name>
<dbReference type="InterPro" id="IPR036388">
    <property type="entry name" value="WH-like_DNA-bd_sf"/>
</dbReference>
<sequence length="238" mass="27028">MEKTLPHYKKLHLALRQGILSGAIAKGSLLPSENELSARYNITRATVRQGLQELVREGFIEKRMGIGSVVVNDRKTLGLLTFKGFSEVLESTPLSSTTQNLKMGTTAVWPSPFFYEPTASEKEAGCFFLERLRSVEGHPVMLEFTYIPQKGVPNFFENMENGSLFATLQQEYKIEILKVLQDVRAIHAPEAILKRLELIDNTPVLHINRKYLTNTSDFHIYSSLYCNTTKYSISNFFN</sequence>
<dbReference type="Gene3D" id="1.10.10.10">
    <property type="entry name" value="Winged helix-like DNA-binding domain superfamily/Winged helix DNA-binding domain"/>
    <property type="match status" value="1"/>
</dbReference>
<keyword evidence="2" id="KW-0238">DNA-binding</keyword>
<dbReference type="GO" id="GO:0003700">
    <property type="term" value="F:DNA-binding transcription factor activity"/>
    <property type="evidence" value="ECO:0007669"/>
    <property type="project" value="InterPro"/>
</dbReference>